<dbReference type="RefSeq" id="WP_013558439.1">
    <property type="nucleotide sequence ID" value="NC_014960.1"/>
</dbReference>
<dbReference type="eggNOG" id="COG3602">
    <property type="taxonomic scope" value="Bacteria"/>
</dbReference>
<dbReference type="PANTHER" id="PTHR39199">
    <property type="entry name" value="BLR5128 PROTEIN"/>
    <property type="match status" value="1"/>
</dbReference>
<dbReference type="AlphaFoldDB" id="E8MY96"/>
<dbReference type="HOGENOM" id="CLU_113369_1_0_0"/>
<reference evidence="3 4" key="1">
    <citation type="submission" date="2010-12" db="EMBL/GenBank/DDBJ databases">
        <title>Whole genome sequence of Anaerolinea thermophila UNI-1.</title>
        <authorList>
            <person name="Narita-Yamada S."/>
            <person name="Kishi E."/>
            <person name="Watanabe Y."/>
            <person name="Takasaki K."/>
            <person name="Ankai A."/>
            <person name="Oguchi A."/>
            <person name="Fukui S."/>
            <person name="Takahashi M."/>
            <person name="Yashiro I."/>
            <person name="Hosoyama A."/>
            <person name="Sekiguchi Y."/>
            <person name="Hanada S."/>
            <person name="Fujita N."/>
        </authorList>
    </citation>
    <scope>NUCLEOTIDE SEQUENCE [LARGE SCALE GENOMIC DNA]</scope>
    <source>
        <strain evidence="4">DSM 14523 / JCM 11388 / NBRC 100420 / UNI-1</strain>
    </source>
</reference>
<evidence type="ECO:0000259" key="1">
    <source>
        <dbReference type="Pfam" id="PF10000"/>
    </source>
</evidence>
<name>E8MY96_ANATU</name>
<dbReference type="EMBL" id="AP012029">
    <property type="protein sequence ID" value="BAJ62041.1"/>
    <property type="molecule type" value="Genomic_DNA"/>
</dbReference>
<evidence type="ECO:0000313" key="3">
    <source>
        <dbReference type="EMBL" id="BAJ62041.1"/>
    </source>
</evidence>
<dbReference type="Gene3D" id="3.30.2130.10">
    <property type="entry name" value="VC0802-like"/>
    <property type="match status" value="1"/>
</dbReference>
<dbReference type="SUPFAM" id="SSF55021">
    <property type="entry name" value="ACT-like"/>
    <property type="match status" value="2"/>
</dbReference>
<dbReference type="KEGG" id="atm:ANT_00070"/>
<accession>E8MY96</accession>
<dbReference type="Pfam" id="PF13840">
    <property type="entry name" value="ACT_7"/>
    <property type="match status" value="1"/>
</dbReference>
<dbReference type="InterPro" id="IPR027795">
    <property type="entry name" value="CASTOR_ACT_dom"/>
</dbReference>
<sequence length="140" mass="15842">MLPSDDLSYLLAHMSPALHSRGYRFRSLPEEEALPWMTQSLGWFREEEGITLILPTPAGEEEWACITLSVYSSLTAVGFLALIARHLAEADIPLNVVSAVHHDHLFVPWERRTQALQVLENVIRQARHTSGEDCTHRPDC</sequence>
<dbReference type="InterPro" id="IPR018717">
    <property type="entry name" value="DUF2241"/>
</dbReference>
<feature type="domain" description="DUF2241" evidence="1">
    <location>
        <begin position="6"/>
        <end position="57"/>
    </location>
</feature>
<dbReference type="InterPro" id="IPR045865">
    <property type="entry name" value="ACT-like_dom_sf"/>
</dbReference>
<proteinExistence type="predicted"/>
<feature type="domain" description="CASTOR ACT" evidence="2">
    <location>
        <begin position="64"/>
        <end position="121"/>
    </location>
</feature>
<protein>
    <submittedName>
        <fullName evidence="3">Uncharacterized protein</fullName>
    </submittedName>
</protein>
<dbReference type="InParanoid" id="E8MY96"/>
<dbReference type="STRING" id="926569.ANT_00070"/>
<keyword evidence="4" id="KW-1185">Reference proteome</keyword>
<dbReference type="Proteomes" id="UP000008922">
    <property type="component" value="Chromosome"/>
</dbReference>
<evidence type="ECO:0000259" key="2">
    <source>
        <dbReference type="Pfam" id="PF13840"/>
    </source>
</evidence>
<gene>
    <name evidence="3" type="ordered locus">ANT_00070</name>
</gene>
<dbReference type="PANTHER" id="PTHR39199:SF1">
    <property type="entry name" value="BLR5128 PROTEIN"/>
    <property type="match status" value="1"/>
</dbReference>
<dbReference type="Pfam" id="PF10000">
    <property type="entry name" value="ACT_3"/>
    <property type="match status" value="1"/>
</dbReference>
<evidence type="ECO:0000313" key="4">
    <source>
        <dbReference type="Proteomes" id="UP000008922"/>
    </source>
</evidence>
<organism evidence="3 4">
    <name type="scientific">Anaerolinea thermophila (strain DSM 14523 / JCM 11388 / NBRC 100420 / UNI-1)</name>
    <dbReference type="NCBI Taxonomy" id="926569"/>
    <lineage>
        <taxon>Bacteria</taxon>
        <taxon>Bacillati</taxon>
        <taxon>Chloroflexota</taxon>
        <taxon>Anaerolineae</taxon>
        <taxon>Anaerolineales</taxon>
        <taxon>Anaerolineaceae</taxon>
        <taxon>Anaerolinea</taxon>
    </lineage>
</organism>